<sequence length="78" mass="8823">MRFPDTSAIQQFPQRQQCVSKIERIVGETGPSVYRSDTCRVPINHLTAVKNKVMFGKSPGYDSSGFPGSETERKRIIY</sequence>
<dbReference type="Proteomes" id="UP000310200">
    <property type="component" value="Unassembled WGS sequence"/>
</dbReference>
<organism evidence="1 2">
    <name type="scientific">Temnothorax longispinosus</name>
    <dbReference type="NCBI Taxonomy" id="300112"/>
    <lineage>
        <taxon>Eukaryota</taxon>
        <taxon>Metazoa</taxon>
        <taxon>Ecdysozoa</taxon>
        <taxon>Arthropoda</taxon>
        <taxon>Hexapoda</taxon>
        <taxon>Insecta</taxon>
        <taxon>Pterygota</taxon>
        <taxon>Neoptera</taxon>
        <taxon>Endopterygota</taxon>
        <taxon>Hymenoptera</taxon>
        <taxon>Apocrita</taxon>
        <taxon>Aculeata</taxon>
        <taxon>Formicoidea</taxon>
        <taxon>Formicidae</taxon>
        <taxon>Myrmicinae</taxon>
        <taxon>Temnothorax</taxon>
    </lineage>
</organism>
<proteinExistence type="predicted"/>
<comment type="caution">
    <text evidence="1">The sequence shown here is derived from an EMBL/GenBank/DDBJ whole genome shotgun (WGS) entry which is preliminary data.</text>
</comment>
<keyword evidence="2" id="KW-1185">Reference proteome</keyword>
<dbReference type="AlphaFoldDB" id="A0A4S2JA26"/>
<protein>
    <submittedName>
        <fullName evidence="1">Uncharacterized protein</fullName>
    </submittedName>
</protein>
<name>A0A4S2JA26_9HYME</name>
<dbReference type="EMBL" id="QBLH01003978">
    <property type="protein sequence ID" value="TGZ31950.1"/>
    <property type="molecule type" value="Genomic_DNA"/>
</dbReference>
<evidence type="ECO:0000313" key="1">
    <source>
        <dbReference type="EMBL" id="TGZ31950.1"/>
    </source>
</evidence>
<reference evidence="1 2" key="1">
    <citation type="journal article" date="2019" name="Philos. Trans. R. Soc. Lond., B, Biol. Sci.">
        <title>Ant behaviour and brain gene expression of defending hosts depend on the ecological success of the intruding social parasite.</title>
        <authorList>
            <person name="Kaur R."/>
            <person name="Stoldt M."/>
            <person name="Jongepier E."/>
            <person name="Feldmeyer B."/>
            <person name="Menzel F."/>
            <person name="Bornberg-Bauer E."/>
            <person name="Foitzik S."/>
        </authorList>
    </citation>
    <scope>NUCLEOTIDE SEQUENCE [LARGE SCALE GENOMIC DNA]</scope>
    <source>
        <tissue evidence="1">Whole body</tissue>
    </source>
</reference>
<gene>
    <name evidence="1" type="ORF">DBV15_05714</name>
</gene>
<evidence type="ECO:0000313" key="2">
    <source>
        <dbReference type="Proteomes" id="UP000310200"/>
    </source>
</evidence>
<accession>A0A4S2JA26</accession>